<evidence type="ECO:0000313" key="8">
    <source>
        <dbReference type="Proteomes" id="UP000184221"/>
    </source>
</evidence>
<proteinExistence type="predicted"/>
<evidence type="ECO:0000256" key="3">
    <source>
        <dbReference type="ARBA" id="ARBA00023125"/>
    </source>
</evidence>
<evidence type="ECO:0000256" key="1">
    <source>
        <dbReference type="ARBA" id="ARBA00022491"/>
    </source>
</evidence>
<evidence type="ECO:0000256" key="4">
    <source>
        <dbReference type="ARBA" id="ARBA00023163"/>
    </source>
</evidence>
<feature type="DNA-binding region" description="H-T-H motif" evidence="5">
    <location>
        <begin position="30"/>
        <end position="49"/>
    </location>
</feature>
<dbReference type="RefSeq" id="WP_072779861.1">
    <property type="nucleotide sequence ID" value="NZ_FQXC01000007.1"/>
</dbReference>
<evidence type="ECO:0000256" key="5">
    <source>
        <dbReference type="PROSITE-ProRule" id="PRU00335"/>
    </source>
</evidence>
<protein>
    <submittedName>
        <fullName evidence="7">Transcriptional regulator, TetR family</fullName>
    </submittedName>
</protein>
<dbReference type="OrthoDB" id="5293556at2"/>
<organism evidence="7 8">
    <name type="scientific">Marivita hallyeonensis</name>
    <dbReference type="NCBI Taxonomy" id="996342"/>
    <lineage>
        <taxon>Bacteria</taxon>
        <taxon>Pseudomonadati</taxon>
        <taxon>Pseudomonadota</taxon>
        <taxon>Alphaproteobacteria</taxon>
        <taxon>Rhodobacterales</taxon>
        <taxon>Roseobacteraceae</taxon>
        <taxon>Marivita</taxon>
    </lineage>
</organism>
<dbReference type="PROSITE" id="PS50977">
    <property type="entry name" value="HTH_TETR_2"/>
    <property type="match status" value="1"/>
</dbReference>
<dbReference type="SUPFAM" id="SSF46689">
    <property type="entry name" value="Homeodomain-like"/>
    <property type="match status" value="1"/>
</dbReference>
<dbReference type="SUPFAM" id="SSF48498">
    <property type="entry name" value="Tetracyclin repressor-like, C-terminal domain"/>
    <property type="match status" value="1"/>
</dbReference>
<dbReference type="GO" id="GO:0000976">
    <property type="term" value="F:transcription cis-regulatory region binding"/>
    <property type="evidence" value="ECO:0007669"/>
    <property type="project" value="TreeGrafter"/>
</dbReference>
<name>A0A1M5XLW9_9RHOB</name>
<dbReference type="Gene3D" id="1.10.357.10">
    <property type="entry name" value="Tetracycline Repressor, domain 2"/>
    <property type="match status" value="1"/>
</dbReference>
<keyword evidence="3 5" id="KW-0238">DNA-binding</keyword>
<dbReference type="GO" id="GO:0003700">
    <property type="term" value="F:DNA-binding transcription factor activity"/>
    <property type="evidence" value="ECO:0007669"/>
    <property type="project" value="TreeGrafter"/>
</dbReference>
<keyword evidence="4" id="KW-0804">Transcription</keyword>
<dbReference type="STRING" id="996342.SAMN05443551_4001"/>
<keyword evidence="1" id="KW-0678">Repressor</keyword>
<dbReference type="Pfam" id="PF00440">
    <property type="entry name" value="TetR_N"/>
    <property type="match status" value="1"/>
</dbReference>
<dbReference type="Pfam" id="PF13977">
    <property type="entry name" value="TetR_C_6"/>
    <property type="match status" value="1"/>
</dbReference>
<dbReference type="EMBL" id="FQXC01000007">
    <property type="protein sequence ID" value="SHI00524.1"/>
    <property type="molecule type" value="Genomic_DNA"/>
</dbReference>
<dbReference type="InterPro" id="IPR023772">
    <property type="entry name" value="DNA-bd_HTH_TetR-type_CS"/>
</dbReference>
<gene>
    <name evidence="7" type="ORF">SAMN05443551_4001</name>
</gene>
<accession>A0A1M5XLW9</accession>
<dbReference type="InterPro" id="IPR050109">
    <property type="entry name" value="HTH-type_TetR-like_transc_reg"/>
</dbReference>
<keyword evidence="8" id="KW-1185">Reference proteome</keyword>
<evidence type="ECO:0000259" key="6">
    <source>
        <dbReference type="PROSITE" id="PS50977"/>
    </source>
</evidence>
<dbReference type="PRINTS" id="PR00455">
    <property type="entry name" value="HTHTETR"/>
</dbReference>
<feature type="domain" description="HTH tetR-type" evidence="6">
    <location>
        <begin position="7"/>
        <end position="67"/>
    </location>
</feature>
<dbReference type="InterPro" id="IPR009057">
    <property type="entry name" value="Homeodomain-like_sf"/>
</dbReference>
<dbReference type="PROSITE" id="PS01081">
    <property type="entry name" value="HTH_TETR_1"/>
    <property type="match status" value="1"/>
</dbReference>
<dbReference type="InterPro" id="IPR036271">
    <property type="entry name" value="Tet_transcr_reg_TetR-rel_C_sf"/>
</dbReference>
<dbReference type="PANTHER" id="PTHR30055">
    <property type="entry name" value="HTH-TYPE TRANSCRIPTIONAL REGULATOR RUTR"/>
    <property type="match status" value="1"/>
</dbReference>
<reference evidence="7 8" key="1">
    <citation type="submission" date="2016-11" db="EMBL/GenBank/DDBJ databases">
        <authorList>
            <person name="Jaros S."/>
            <person name="Januszkiewicz K."/>
            <person name="Wedrychowicz H."/>
        </authorList>
    </citation>
    <scope>NUCLEOTIDE SEQUENCE [LARGE SCALE GENOMIC DNA]</scope>
    <source>
        <strain evidence="7 8">DSM 29431</strain>
    </source>
</reference>
<dbReference type="InterPro" id="IPR039538">
    <property type="entry name" value="BetI_C"/>
</dbReference>
<dbReference type="InterPro" id="IPR001647">
    <property type="entry name" value="HTH_TetR"/>
</dbReference>
<evidence type="ECO:0000313" key="7">
    <source>
        <dbReference type="EMBL" id="SHI00524.1"/>
    </source>
</evidence>
<evidence type="ECO:0000256" key="2">
    <source>
        <dbReference type="ARBA" id="ARBA00023015"/>
    </source>
</evidence>
<sequence>MPRKSADDRKAEIVATALRLADELGPDRLTTQAVADAVGLTQPAIFRHFPTKQALWQAVAEVITERMTNAWQGALAKEREPDRQLVALVLVQFRQIEANPAIPAILHSHELQTENSDLRQSFRVLMTRFQGLLQAELTRARDTGRVRSDLVPEDAAVLLISLIQGMALRWSLGDRSFPLATEGERLLDAQMRLFRGAPDGEPSS</sequence>
<keyword evidence="2" id="KW-0805">Transcription regulation</keyword>
<dbReference type="AlphaFoldDB" id="A0A1M5XLW9"/>
<dbReference type="Proteomes" id="UP000184221">
    <property type="component" value="Unassembled WGS sequence"/>
</dbReference>
<dbReference type="PANTHER" id="PTHR30055:SF240">
    <property type="entry name" value="HTH-TYPE TRANSCRIPTIONAL REGULATOR ACRR"/>
    <property type="match status" value="1"/>
</dbReference>